<feature type="signal peptide" evidence="1">
    <location>
        <begin position="1"/>
        <end position="23"/>
    </location>
</feature>
<name>A0ABS4HAR1_9BACI</name>
<proteinExistence type="predicted"/>
<dbReference type="PROSITE" id="PS51257">
    <property type="entry name" value="PROKAR_LIPOPROTEIN"/>
    <property type="match status" value="1"/>
</dbReference>
<evidence type="ECO:0000256" key="1">
    <source>
        <dbReference type="SAM" id="SignalP"/>
    </source>
</evidence>
<gene>
    <name evidence="2" type="ORF">J2Z82_000765</name>
</gene>
<accession>A0ABS4HAR1</accession>
<keyword evidence="3" id="KW-1185">Reference proteome</keyword>
<feature type="chain" id="PRO_5047212055" description="Lipoprotein" evidence="1">
    <location>
        <begin position="24"/>
        <end position="180"/>
    </location>
</feature>
<evidence type="ECO:0000313" key="2">
    <source>
        <dbReference type="EMBL" id="MBP1947839.1"/>
    </source>
</evidence>
<dbReference type="EMBL" id="JAGGKK010000002">
    <property type="protein sequence ID" value="MBP1947839.1"/>
    <property type="molecule type" value="Genomic_DNA"/>
</dbReference>
<dbReference type="RefSeq" id="WP_209479441.1">
    <property type="nucleotide sequence ID" value="NZ_JAGGKK010000002.1"/>
</dbReference>
<reference evidence="2 3" key="1">
    <citation type="submission" date="2021-03" db="EMBL/GenBank/DDBJ databases">
        <title>Genomic Encyclopedia of Type Strains, Phase IV (KMG-IV): sequencing the most valuable type-strain genomes for metagenomic binning, comparative biology and taxonomic classification.</title>
        <authorList>
            <person name="Goeker M."/>
        </authorList>
    </citation>
    <scope>NUCLEOTIDE SEQUENCE [LARGE SCALE GENOMIC DNA]</scope>
    <source>
        <strain evidence="2 3">DSM 21085</strain>
    </source>
</reference>
<protein>
    <recommendedName>
        <fullName evidence="4">Lipoprotein</fullName>
    </recommendedName>
</protein>
<comment type="caution">
    <text evidence="2">The sequence shown here is derived from an EMBL/GenBank/DDBJ whole genome shotgun (WGS) entry which is preliminary data.</text>
</comment>
<evidence type="ECO:0000313" key="3">
    <source>
        <dbReference type="Proteomes" id="UP001519328"/>
    </source>
</evidence>
<dbReference type="Proteomes" id="UP001519328">
    <property type="component" value="Unassembled WGS sequence"/>
</dbReference>
<organism evidence="2 3">
    <name type="scientific">Virgibacillus litoralis</name>
    <dbReference type="NCBI Taxonomy" id="578221"/>
    <lineage>
        <taxon>Bacteria</taxon>
        <taxon>Bacillati</taxon>
        <taxon>Bacillota</taxon>
        <taxon>Bacilli</taxon>
        <taxon>Bacillales</taxon>
        <taxon>Bacillaceae</taxon>
        <taxon>Virgibacillus</taxon>
    </lineage>
</organism>
<evidence type="ECO:0008006" key="4">
    <source>
        <dbReference type="Google" id="ProtNLM"/>
    </source>
</evidence>
<keyword evidence="1" id="KW-0732">Signal</keyword>
<sequence>MRKSIWNITIVSLLFLVTLTACSMQTEEEAIKDAKESAKKIFNSDEKIETNHKLDSFSMYLPNSLEVKEEDENNVILKDGDQTFIVFYNNLEDPLSKLSYNSAAAKSDKALLLETFEDKNKFGYMRIIPHNQEEDYELQIGVGGVKITTYTSRRNLSDDSEELMKIAQSIALQQTSTVQK</sequence>